<evidence type="ECO:0000313" key="5">
    <source>
        <dbReference type="RefSeq" id="XP_041446415.1"/>
    </source>
</evidence>
<dbReference type="RefSeq" id="XP_041446415.1">
    <property type="nucleotide sequence ID" value="XM_041590481.1"/>
</dbReference>
<dbReference type="PaxDb" id="8355-A0A1L8GMI7"/>
<dbReference type="PANTHER" id="PTHR21255">
    <property type="entry name" value="T-COMPLEX-ASSOCIATED-TESTIS-EXPRESSED 1/ DYNEIN LIGHT CHAIN"/>
    <property type="match status" value="1"/>
</dbReference>
<dbReference type="KEGG" id="xla:121403058"/>
<evidence type="ECO:0000256" key="1">
    <source>
        <dbReference type="ARBA" id="ARBA00005361"/>
    </source>
</evidence>
<dbReference type="InterPro" id="IPR005334">
    <property type="entry name" value="Tctex-1-like"/>
</dbReference>
<dbReference type="GeneID" id="121403058"/>
<dbReference type="CDD" id="cd21451">
    <property type="entry name" value="DLC-like_TCTEX1D"/>
    <property type="match status" value="1"/>
</dbReference>
<dbReference type="GO" id="GO:0007018">
    <property type="term" value="P:microtubule-based movement"/>
    <property type="evidence" value="ECO:0000318"/>
    <property type="project" value="GO_Central"/>
</dbReference>
<dbReference type="GO" id="GO:0045505">
    <property type="term" value="F:dynein intermediate chain binding"/>
    <property type="evidence" value="ECO:0000318"/>
    <property type="project" value="GO_Central"/>
</dbReference>
<comment type="similarity">
    <text evidence="1">Belongs to the dynein light chain Tctex-type family.</text>
</comment>
<dbReference type="OrthoDB" id="10260741at2759"/>
<reference evidence="4 5" key="1">
    <citation type="submission" date="2025-04" db="UniProtKB">
        <authorList>
            <consortium name="RefSeq"/>
        </authorList>
    </citation>
    <scope>IDENTIFICATION</scope>
    <source>
        <strain evidence="4 5">J_2021</strain>
        <tissue evidence="4 5">Erythrocytes</tissue>
    </source>
</reference>
<sequence length="221" mass="24839">MSVQKKLGEIKLSRVTFRASSRPQQENALQKSTDPLASRAIPAVKPQQGEGAQKAADTRQSGSTISLKGLLAAQRLTRELKNRVALRRKTRARTQNCSPITIINEQTPVNSANPVHRFPNAHVKELIEEFLATKLKNEPYDPCTCASLTKDLCEDIKKIVRRVTPPRYKLICSMAIGSKHREDIMVTSQCLWDAYSDNVTSCSFQNRTLFCVVLVYAVYFE</sequence>
<accession>A0A1L8GMI7</accession>
<dbReference type="STRING" id="8355.A0A1L8GMI7"/>
<dbReference type="Gene3D" id="3.30.1140.40">
    <property type="entry name" value="Tctex-1"/>
    <property type="match status" value="1"/>
</dbReference>
<dbReference type="InterPro" id="IPR038586">
    <property type="entry name" value="Tctex-1-like_sf"/>
</dbReference>
<dbReference type="GO" id="GO:0005868">
    <property type="term" value="C:cytoplasmic dynein complex"/>
    <property type="evidence" value="ECO:0000318"/>
    <property type="project" value="GO_Central"/>
</dbReference>
<dbReference type="Proteomes" id="UP000186698">
    <property type="component" value="Chromosome 4L"/>
</dbReference>
<dbReference type="RefSeq" id="XP_041446414.1">
    <property type="nucleotide sequence ID" value="XM_041590480.1"/>
</dbReference>
<proteinExistence type="inferred from homology"/>
<dbReference type="OMA" id="RIICEVH"/>
<dbReference type="AlphaFoldDB" id="A0A1L8GMI7"/>
<evidence type="ECO:0000313" key="4">
    <source>
        <dbReference type="RefSeq" id="XP_041446414.1"/>
    </source>
</evidence>
<protein>
    <submittedName>
        <fullName evidence="4 5">Dynein light chain Tctex-type 5-like isoform X1</fullName>
    </submittedName>
</protein>
<keyword evidence="3" id="KW-1185">Reference proteome</keyword>
<dbReference type="GO" id="GO:0005737">
    <property type="term" value="C:cytoplasm"/>
    <property type="evidence" value="ECO:0000318"/>
    <property type="project" value="GO_Central"/>
</dbReference>
<gene>
    <name evidence="4 5" type="primary">LOC121403058</name>
</gene>
<organism evidence="3 5">
    <name type="scientific">Xenopus laevis</name>
    <name type="common">African clawed frog</name>
    <dbReference type="NCBI Taxonomy" id="8355"/>
    <lineage>
        <taxon>Eukaryota</taxon>
        <taxon>Metazoa</taxon>
        <taxon>Chordata</taxon>
        <taxon>Craniata</taxon>
        <taxon>Vertebrata</taxon>
        <taxon>Euteleostomi</taxon>
        <taxon>Amphibia</taxon>
        <taxon>Batrachia</taxon>
        <taxon>Anura</taxon>
        <taxon>Pipoidea</taxon>
        <taxon>Pipidae</taxon>
        <taxon>Xenopodinae</taxon>
        <taxon>Xenopus</taxon>
        <taxon>Xenopus</taxon>
    </lineage>
</organism>
<feature type="region of interest" description="Disordered" evidence="2">
    <location>
        <begin position="17"/>
        <end position="61"/>
    </location>
</feature>
<feature type="compositionally biased region" description="Polar residues" evidence="2">
    <location>
        <begin position="18"/>
        <end position="35"/>
    </location>
</feature>
<name>A0A1L8GMI7_XENLA</name>
<dbReference type="Pfam" id="PF03645">
    <property type="entry name" value="Tctex-1"/>
    <property type="match status" value="1"/>
</dbReference>
<dbReference type="PANTHER" id="PTHR21255:SF61">
    <property type="entry name" value="TCTEX1 DOMAIN CONTAINING 1"/>
    <property type="match status" value="1"/>
</dbReference>
<evidence type="ECO:0000256" key="2">
    <source>
        <dbReference type="SAM" id="MobiDB-lite"/>
    </source>
</evidence>
<evidence type="ECO:0000313" key="3">
    <source>
        <dbReference type="Proteomes" id="UP000186698"/>
    </source>
</evidence>